<dbReference type="InterPro" id="IPR001789">
    <property type="entry name" value="Sig_transdc_resp-reg_receiver"/>
</dbReference>
<dbReference type="Gene3D" id="3.40.50.2300">
    <property type="match status" value="1"/>
</dbReference>
<dbReference type="SUPFAM" id="SSF52172">
    <property type="entry name" value="CheY-like"/>
    <property type="match status" value="1"/>
</dbReference>
<keyword evidence="6" id="KW-1185">Reference proteome</keyword>
<evidence type="ECO:0000313" key="6">
    <source>
        <dbReference type="Proteomes" id="UP000617355"/>
    </source>
</evidence>
<feature type="domain" description="Response regulatory" evidence="4">
    <location>
        <begin position="24"/>
        <end position="137"/>
    </location>
</feature>
<evidence type="ECO:0000256" key="1">
    <source>
        <dbReference type="ARBA" id="ARBA00022553"/>
    </source>
</evidence>
<dbReference type="SMART" id="SM00448">
    <property type="entry name" value="REC"/>
    <property type="match status" value="1"/>
</dbReference>
<evidence type="ECO:0000256" key="3">
    <source>
        <dbReference type="SAM" id="MobiDB-lite"/>
    </source>
</evidence>
<evidence type="ECO:0000313" key="5">
    <source>
        <dbReference type="EMBL" id="GGD38790.1"/>
    </source>
</evidence>
<keyword evidence="1 2" id="KW-0597">Phosphoprotein</keyword>
<dbReference type="Proteomes" id="UP000617355">
    <property type="component" value="Unassembled WGS sequence"/>
</dbReference>
<reference evidence="6" key="1">
    <citation type="journal article" date="2019" name="Int. J. Syst. Evol. Microbiol.">
        <title>The Global Catalogue of Microorganisms (GCM) 10K type strain sequencing project: providing services to taxonomists for standard genome sequencing and annotation.</title>
        <authorList>
            <consortium name="The Broad Institute Genomics Platform"/>
            <consortium name="The Broad Institute Genome Sequencing Center for Infectious Disease"/>
            <person name="Wu L."/>
            <person name="Ma J."/>
        </authorList>
    </citation>
    <scope>NUCLEOTIDE SEQUENCE [LARGE SCALE GENOMIC DNA]</scope>
    <source>
        <strain evidence="6">CGMCC 1.12922</strain>
    </source>
</reference>
<dbReference type="PROSITE" id="PS50110">
    <property type="entry name" value="RESPONSE_REGULATORY"/>
    <property type="match status" value="1"/>
</dbReference>
<gene>
    <name evidence="5" type="ORF">GCM10011358_23340</name>
</gene>
<organism evidence="5 6">
    <name type="scientific">Sinisalibacter lacisalsi</name>
    <dbReference type="NCBI Taxonomy" id="1526570"/>
    <lineage>
        <taxon>Bacteria</taxon>
        <taxon>Pseudomonadati</taxon>
        <taxon>Pseudomonadota</taxon>
        <taxon>Alphaproteobacteria</taxon>
        <taxon>Rhodobacterales</taxon>
        <taxon>Roseobacteraceae</taxon>
        <taxon>Sinisalibacter</taxon>
    </lineage>
</organism>
<feature type="modified residue" description="4-aspartylphosphate" evidence="2">
    <location>
        <position position="73"/>
    </location>
</feature>
<comment type="caution">
    <text evidence="5">The sequence shown here is derived from an EMBL/GenBank/DDBJ whole genome shotgun (WGS) entry which is preliminary data.</text>
</comment>
<dbReference type="InterPro" id="IPR050595">
    <property type="entry name" value="Bact_response_regulator"/>
</dbReference>
<dbReference type="InterPro" id="IPR011006">
    <property type="entry name" value="CheY-like_superfamily"/>
</dbReference>
<dbReference type="Pfam" id="PF00072">
    <property type="entry name" value="Response_reg"/>
    <property type="match status" value="1"/>
</dbReference>
<proteinExistence type="predicted"/>
<name>A0ABQ1QS61_9RHOB</name>
<dbReference type="EMBL" id="BMGI01000003">
    <property type="protein sequence ID" value="GGD38790.1"/>
    <property type="molecule type" value="Genomic_DNA"/>
</dbReference>
<accession>A0ABQ1QS61</accession>
<feature type="region of interest" description="Disordered" evidence="3">
    <location>
        <begin position="1"/>
        <end position="20"/>
    </location>
</feature>
<protein>
    <submittedName>
        <fullName evidence="5">Response regulator</fullName>
    </submittedName>
</protein>
<dbReference type="RefSeq" id="WP_188527853.1">
    <property type="nucleotide sequence ID" value="NZ_BMGI01000003.1"/>
</dbReference>
<evidence type="ECO:0000256" key="2">
    <source>
        <dbReference type="PROSITE-ProRule" id="PRU00169"/>
    </source>
</evidence>
<dbReference type="CDD" id="cd00156">
    <property type="entry name" value="REC"/>
    <property type="match status" value="1"/>
</dbReference>
<evidence type="ECO:0000259" key="4">
    <source>
        <dbReference type="PROSITE" id="PS50110"/>
    </source>
</evidence>
<dbReference type="PANTHER" id="PTHR44591">
    <property type="entry name" value="STRESS RESPONSE REGULATOR PROTEIN 1"/>
    <property type="match status" value="1"/>
</dbReference>
<sequence length="238" mass="24979">MSDDSKGYPGQPLPTPERPLQGMTVLVVEDSRFASEAIRLLCLHSGARVRRADCLAAAHRHLAVYRPGAVIVDMGLPDGSGADLIAALHAARPRLPVLIGMSGDPGAEAAALQAGADGFLAKPVESVALFQQAILQHSPERLAPLGLRMVTAERVVPDPVALADDLAHVAEIMRRDDNAALDYAAQFLGGVARSAHDAGLEAAVDRLREARRAGRSAHGDVVRLAGIIEARLAAARVV</sequence>
<dbReference type="PANTHER" id="PTHR44591:SF3">
    <property type="entry name" value="RESPONSE REGULATORY DOMAIN-CONTAINING PROTEIN"/>
    <property type="match status" value="1"/>
</dbReference>